<sequence length="503" mass="58355">MKSHYVLAIAISLLVGGIYLVIIPKRWRDALNNQISARLHFLPRGRRTSSSKTPPRSISPEKKLPSNEPPPVEYKNIFPPAQRETLGKVAERYPSPIKEKLLGGEIDDVEFRKNLIAFTANYEDCGPSTYTPMGISIAEVKALGDFPDYAELSGVPRPNPYKEFRIDTAIARPYRPFRWAYHQTMSLNKLESDWWLELEKTYTVRIAQRKELYAKHGKLVLDYLPGSELACKEIMEMALQFLCARYPQYFSLTQDGSRGYVFQNGILKNETVINNMHPLLVLLENVPEDFACMLRNPEDGYYYFRAGILCSALGWNVSTKLGMQLKEVHAPIPDYKEKMEFSMDRYFSKLPTSRPIQRGSWGLEVDEPLFMPPGDPHEQLRLTQPAIPLSRVHLRVDWQTLRRLPLSGSIIFNFKALFTPLTDFRTEPHIPALLLKILKEGKKEIMQYKNTWHVEHVAVPALEEWKEEQVREGVVEEGWEERTLEEAPWFRGWEDMWHERQGF</sequence>
<dbReference type="Pfam" id="PF11927">
    <property type="entry name" value="HODM_asu-like"/>
    <property type="match status" value="1"/>
</dbReference>
<dbReference type="InterPro" id="IPR021848">
    <property type="entry name" value="HODM_asu-like"/>
</dbReference>
<dbReference type="EMBL" id="CAJPDS010000008">
    <property type="protein sequence ID" value="CAF9909766.1"/>
    <property type="molecule type" value="Genomic_DNA"/>
</dbReference>
<evidence type="ECO:0000256" key="2">
    <source>
        <dbReference type="SAM" id="Phobius"/>
    </source>
</evidence>
<reference evidence="3" key="1">
    <citation type="submission" date="2021-03" db="EMBL/GenBank/DDBJ databases">
        <authorList>
            <person name="Tagirdzhanova G."/>
        </authorList>
    </citation>
    <scope>NUCLEOTIDE SEQUENCE</scope>
</reference>
<evidence type="ECO:0000313" key="4">
    <source>
        <dbReference type="Proteomes" id="UP000664521"/>
    </source>
</evidence>
<gene>
    <name evidence="3" type="ORF">HETSPECPRED_009515</name>
</gene>
<name>A0A8H3EN90_9LECA</name>
<keyword evidence="2" id="KW-0472">Membrane</keyword>
<proteinExistence type="predicted"/>
<dbReference type="OrthoDB" id="5043642at2759"/>
<keyword evidence="4" id="KW-1185">Reference proteome</keyword>
<keyword evidence="2" id="KW-0812">Transmembrane</keyword>
<evidence type="ECO:0000313" key="3">
    <source>
        <dbReference type="EMBL" id="CAF9909766.1"/>
    </source>
</evidence>
<evidence type="ECO:0000256" key="1">
    <source>
        <dbReference type="SAM" id="MobiDB-lite"/>
    </source>
</evidence>
<accession>A0A8H3EN90</accession>
<feature type="transmembrane region" description="Helical" evidence="2">
    <location>
        <begin position="6"/>
        <end position="23"/>
    </location>
</feature>
<evidence type="ECO:0008006" key="5">
    <source>
        <dbReference type="Google" id="ProtNLM"/>
    </source>
</evidence>
<comment type="caution">
    <text evidence="3">The sequence shown here is derived from an EMBL/GenBank/DDBJ whole genome shotgun (WGS) entry which is preliminary data.</text>
</comment>
<dbReference type="Proteomes" id="UP000664521">
    <property type="component" value="Unassembled WGS sequence"/>
</dbReference>
<keyword evidence="2" id="KW-1133">Transmembrane helix</keyword>
<dbReference type="AlphaFoldDB" id="A0A8H3EN90"/>
<feature type="region of interest" description="Disordered" evidence="1">
    <location>
        <begin position="45"/>
        <end position="73"/>
    </location>
</feature>
<protein>
    <recommendedName>
        <fullName evidence="5">Alpha-1,2-mannosyltransferase</fullName>
    </recommendedName>
</protein>
<organism evidence="3 4">
    <name type="scientific">Heterodermia speciosa</name>
    <dbReference type="NCBI Taxonomy" id="116794"/>
    <lineage>
        <taxon>Eukaryota</taxon>
        <taxon>Fungi</taxon>
        <taxon>Dikarya</taxon>
        <taxon>Ascomycota</taxon>
        <taxon>Pezizomycotina</taxon>
        <taxon>Lecanoromycetes</taxon>
        <taxon>OSLEUM clade</taxon>
        <taxon>Lecanoromycetidae</taxon>
        <taxon>Caliciales</taxon>
        <taxon>Physciaceae</taxon>
        <taxon>Heterodermia</taxon>
    </lineage>
</organism>